<keyword evidence="16" id="KW-1133">Transmembrane helix</keyword>
<evidence type="ECO:0000256" key="13">
    <source>
        <dbReference type="ARBA" id="ARBA00023136"/>
    </source>
</evidence>
<evidence type="ECO:0000256" key="11">
    <source>
        <dbReference type="ARBA" id="ARBA00023004"/>
    </source>
</evidence>
<organism evidence="17">
    <name type="scientific">Clastoptera arizonana</name>
    <name type="common">Arizona spittle bug</name>
    <dbReference type="NCBI Taxonomy" id="38151"/>
    <lineage>
        <taxon>Eukaryota</taxon>
        <taxon>Metazoa</taxon>
        <taxon>Ecdysozoa</taxon>
        <taxon>Arthropoda</taxon>
        <taxon>Hexapoda</taxon>
        <taxon>Insecta</taxon>
        <taxon>Pterygota</taxon>
        <taxon>Neoptera</taxon>
        <taxon>Paraneoptera</taxon>
        <taxon>Hemiptera</taxon>
        <taxon>Auchenorrhyncha</taxon>
        <taxon>Cercopoidea</taxon>
        <taxon>Clastopteridae</taxon>
        <taxon>Clastoptera</taxon>
    </lineage>
</organism>
<evidence type="ECO:0000256" key="5">
    <source>
        <dbReference type="ARBA" id="ARBA00010617"/>
    </source>
</evidence>
<evidence type="ECO:0000256" key="14">
    <source>
        <dbReference type="PIRSR" id="PIRSR602403-1"/>
    </source>
</evidence>
<dbReference type="Pfam" id="PF00067">
    <property type="entry name" value="p450"/>
    <property type="match status" value="1"/>
</dbReference>
<dbReference type="InterPro" id="IPR002403">
    <property type="entry name" value="Cyt_P450_E_grp-IV"/>
</dbReference>
<dbReference type="InterPro" id="IPR050196">
    <property type="entry name" value="Cytochrome_P450_Monoox"/>
</dbReference>
<dbReference type="GO" id="GO:0005506">
    <property type="term" value="F:iron ion binding"/>
    <property type="evidence" value="ECO:0007669"/>
    <property type="project" value="InterPro"/>
</dbReference>
<keyword evidence="10 15" id="KW-0560">Oxidoreductase</keyword>
<dbReference type="PANTHER" id="PTHR24291">
    <property type="entry name" value="CYTOCHROME P450 FAMILY 4"/>
    <property type="match status" value="1"/>
</dbReference>
<dbReference type="InterPro" id="IPR017972">
    <property type="entry name" value="Cyt_P450_CS"/>
</dbReference>
<dbReference type="GO" id="GO:0005789">
    <property type="term" value="C:endoplasmic reticulum membrane"/>
    <property type="evidence" value="ECO:0007669"/>
    <property type="project" value="UniProtKB-SubCell"/>
</dbReference>
<sequence length="547" mass="63639">MIYNSVSNLIFSNGLVTLFLLVLIIMALAAYVHVKYYVHDKRFMDLASRIPGPRWYPFIGTAYVFDRDVKENMKNIVQLTTVYPNVSRHWIGPLLYICIQDPKDIEKVLSNNSLIWKSDAYDFLKTNLGNGLLTGSGEEWKRHRKVLRPTFSFQILENYLSVFNDRYRILSEVLESEMDKGIIDAYPYLLNCINDVMFETLLSTERNEQVQLKGSTSYFAQCVVEASRICLSRMFKPWLYSDTMFALSSKGRLHDKYKSFFEKNVKEVIDRKRNERELEQKKAKNEEIGDKKVVGFLDYILDHFEEMNFSDEDLMTETSTIAATATDTTPVTIAMMLAVLSRRFDIQKKLVEEIDQVMGSLEDKPLTFEDLQNLTYLDRVLKETMRVLPIVPYIARKVTEEIDLPSGYKIPMGCSVFLPFLRLHRNPDCFPNPEIFDPDNFLQERISARSSYSYCPFSAGVRDCIGKKFAIYQVKISIVYIIRKFWIIPSDRKIFLESKLNLNPCDGIYVGFQKRTPARPKVPGMERMSKGLETNMEYLDVLFKNSY</sequence>
<feature type="binding site" description="axial binding residue" evidence="14">
    <location>
        <position position="464"/>
    </location>
    <ligand>
        <name>heme</name>
        <dbReference type="ChEBI" id="CHEBI:30413"/>
    </ligand>
    <ligandPart>
        <name>Fe</name>
        <dbReference type="ChEBI" id="CHEBI:18248"/>
    </ligandPart>
</feature>
<evidence type="ECO:0008006" key="18">
    <source>
        <dbReference type="Google" id="ProtNLM"/>
    </source>
</evidence>
<evidence type="ECO:0000313" key="17">
    <source>
        <dbReference type="EMBL" id="JAS10415.1"/>
    </source>
</evidence>
<dbReference type="PANTHER" id="PTHR24291:SF189">
    <property type="entry name" value="CYTOCHROME P450 4C3-RELATED"/>
    <property type="match status" value="1"/>
</dbReference>
<dbReference type="SUPFAM" id="SSF48264">
    <property type="entry name" value="Cytochrome P450"/>
    <property type="match status" value="1"/>
</dbReference>
<keyword evidence="16" id="KW-0812">Transmembrane</keyword>
<evidence type="ECO:0000256" key="9">
    <source>
        <dbReference type="ARBA" id="ARBA00022848"/>
    </source>
</evidence>
<evidence type="ECO:0000256" key="3">
    <source>
        <dbReference type="ARBA" id="ARBA00004174"/>
    </source>
</evidence>
<evidence type="ECO:0000256" key="8">
    <source>
        <dbReference type="ARBA" id="ARBA00022824"/>
    </source>
</evidence>
<proteinExistence type="inferred from homology"/>
<feature type="transmembrane region" description="Helical" evidence="16">
    <location>
        <begin position="15"/>
        <end position="34"/>
    </location>
</feature>
<dbReference type="InterPro" id="IPR036396">
    <property type="entry name" value="Cyt_P450_sf"/>
</dbReference>
<evidence type="ECO:0000256" key="6">
    <source>
        <dbReference type="ARBA" id="ARBA00022617"/>
    </source>
</evidence>
<evidence type="ECO:0000256" key="7">
    <source>
        <dbReference type="ARBA" id="ARBA00022723"/>
    </source>
</evidence>
<dbReference type="GO" id="GO:0020037">
    <property type="term" value="F:heme binding"/>
    <property type="evidence" value="ECO:0007669"/>
    <property type="project" value="InterPro"/>
</dbReference>
<evidence type="ECO:0000256" key="2">
    <source>
        <dbReference type="ARBA" id="ARBA00003690"/>
    </source>
</evidence>
<comment type="cofactor">
    <cofactor evidence="1 14">
        <name>heme</name>
        <dbReference type="ChEBI" id="CHEBI:30413"/>
    </cofactor>
</comment>
<keyword evidence="11 14" id="KW-0408">Iron</keyword>
<evidence type="ECO:0000256" key="16">
    <source>
        <dbReference type="SAM" id="Phobius"/>
    </source>
</evidence>
<keyword evidence="12 15" id="KW-0503">Monooxygenase</keyword>
<name>A0A1B6CAV1_9HEMI</name>
<evidence type="ECO:0000256" key="10">
    <source>
        <dbReference type="ARBA" id="ARBA00023002"/>
    </source>
</evidence>
<dbReference type="EMBL" id="GEDC01026883">
    <property type="protein sequence ID" value="JAS10415.1"/>
    <property type="molecule type" value="Transcribed_RNA"/>
</dbReference>
<evidence type="ECO:0000256" key="15">
    <source>
        <dbReference type="RuleBase" id="RU000461"/>
    </source>
</evidence>
<accession>A0A1B6CAV1</accession>
<keyword evidence="6 14" id="KW-0349">Heme</keyword>
<dbReference type="AlphaFoldDB" id="A0A1B6CAV1"/>
<dbReference type="PRINTS" id="PR00465">
    <property type="entry name" value="EP450IV"/>
</dbReference>
<evidence type="ECO:0000256" key="4">
    <source>
        <dbReference type="ARBA" id="ARBA00004406"/>
    </source>
</evidence>
<dbReference type="GO" id="GO:0004497">
    <property type="term" value="F:monooxygenase activity"/>
    <property type="evidence" value="ECO:0007669"/>
    <property type="project" value="UniProtKB-KW"/>
</dbReference>
<evidence type="ECO:0000256" key="1">
    <source>
        <dbReference type="ARBA" id="ARBA00001971"/>
    </source>
</evidence>
<reference evidence="17" key="1">
    <citation type="submission" date="2015-12" db="EMBL/GenBank/DDBJ databases">
        <title>De novo transcriptome assembly of four potential Pierce s Disease insect vectors from Arizona vineyards.</title>
        <authorList>
            <person name="Tassone E.E."/>
        </authorList>
    </citation>
    <scope>NUCLEOTIDE SEQUENCE</scope>
</reference>
<gene>
    <name evidence="17" type="ORF">g.44054</name>
</gene>
<evidence type="ECO:0000256" key="12">
    <source>
        <dbReference type="ARBA" id="ARBA00023033"/>
    </source>
</evidence>
<dbReference type="GO" id="GO:0016705">
    <property type="term" value="F:oxidoreductase activity, acting on paired donors, with incorporation or reduction of molecular oxygen"/>
    <property type="evidence" value="ECO:0007669"/>
    <property type="project" value="InterPro"/>
</dbReference>
<keyword evidence="8" id="KW-0256">Endoplasmic reticulum</keyword>
<dbReference type="PROSITE" id="PS00086">
    <property type="entry name" value="CYTOCHROME_P450"/>
    <property type="match status" value="1"/>
</dbReference>
<dbReference type="Gene3D" id="1.10.630.10">
    <property type="entry name" value="Cytochrome P450"/>
    <property type="match status" value="1"/>
</dbReference>
<keyword evidence="9" id="KW-0492">Microsome</keyword>
<comment type="similarity">
    <text evidence="5 15">Belongs to the cytochrome P450 family.</text>
</comment>
<dbReference type="InterPro" id="IPR001128">
    <property type="entry name" value="Cyt_P450"/>
</dbReference>
<protein>
    <recommendedName>
        <fullName evidence="18">Cytochrome P450</fullName>
    </recommendedName>
</protein>
<comment type="function">
    <text evidence="2">May be involved in the metabolism of insect hormones and in the breakdown of synthetic insecticides.</text>
</comment>
<keyword evidence="13 16" id="KW-0472">Membrane</keyword>
<keyword evidence="7 14" id="KW-0479">Metal-binding</keyword>
<dbReference type="PRINTS" id="PR00385">
    <property type="entry name" value="P450"/>
</dbReference>
<comment type="subcellular location">
    <subcellularLocation>
        <location evidence="4">Endoplasmic reticulum membrane</location>
        <topology evidence="4">Peripheral membrane protein</topology>
    </subcellularLocation>
    <subcellularLocation>
        <location evidence="3">Microsome membrane</location>
        <topology evidence="3">Peripheral membrane protein</topology>
    </subcellularLocation>
</comment>